<dbReference type="PANTHER" id="PTHR46854">
    <property type="entry name" value="5'-ADENYLYLSULFATE REDUCTASE-LIKE 4-RELATED"/>
    <property type="match status" value="1"/>
</dbReference>
<dbReference type="Proteomes" id="UP000316621">
    <property type="component" value="Chromosome 2"/>
</dbReference>
<dbReference type="PANTHER" id="PTHR46854:SF1">
    <property type="entry name" value="5'-ADENYLYLSULFATE REDUCTASE-LIKE 4-RELATED"/>
    <property type="match status" value="1"/>
</dbReference>
<evidence type="ECO:0000256" key="3">
    <source>
        <dbReference type="ARBA" id="ARBA00022729"/>
    </source>
</evidence>
<keyword evidence="5" id="KW-0472">Membrane</keyword>
<evidence type="ECO:0000256" key="4">
    <source>
        <dbReference type="ARBA" id="ARBA00022989"/>
    </source>
</evidence>
<dbReference type="OMA" id="NTDPENC"/>
<sequence>MKKNRYCFTWILMLFSFGSLPLGKSLTSSSSSPVCPVISITDSIPIFEEEVCVNSSFNVESVGGTNCVLTEGDEASLHKALNFVHQNSKEYVSLLFYGSRCHFSKTFRLTFAHLSSLYPSIHHFAVKESSIKPSTLSRYGVRGLPTLFLLNSTHRIRYPGSRTISSLNSFYSDVTGIKPASQDQIPLEKIVDTADVEKLQEDAAQDANYPLSWERFPKNLFQEEMYLTLATTFVILRLLYLGYPSLLSCAHCVWMKYNIHDISLVNFWEHPLLTSIQVLNALKGPFAKASNLQERAMNARSWASKSLASVSLSER</sequence>
<evidence type="ECO:0008006" key="10">
    <source>
        <dbReference type="Google" id="ProtNLM"/>
    </source>
</evidence>
<name>A0A4Y7IJR1_PAPSO</name>
<evidence type="ECO:0000313" key="8">
    <source>
        <dbReference type="EMBL" id="RZC49123.1"/>
    </source>
</evidence>
<dbReference type="Gene3D" id="3.40.30.10">
    <property type="entry name" value="Glutaredoxin"/>
    <property type="match status" value="1"/>
</dbReference>
<dbReference type="Gramene" id="RZC49123">
    <property type="protein sequence ID" value="RZC49123"/>
    <property type="gene ID" value="C5167_017543"/>
</dbReference>
<dbReference type="OrthoDB" id="19690at2759"/>
<reference evidence="8 9" key="1">
    <citation type="journal article" date="2018" name="Science">
        <title>The opium poppy genome and morphinan production.</title>
        <authorList>
            <person name="Guo L."/>
            <person name="Winzer T."/>
            <person name="Yang X."/>
            <person name="Li Y."/>
            <person name="Ning Z."/>
            <person name="He Z."/>
            <person name="Teodor R."/>
            <person name="Lu Y."/>
            <person name="Bowser T.A."/>
            <person name="Graham I.A."/>
            <person name="Ye K."/>
        </authorList>
    </citation>
    <scope>NUCLEOTIDE SEQUENCE [LARGE SCALE GENOMIC DNA]</scope>
    <source>
        <strain evidence="9">cv. HN1</strain>
        <tissue evidence="8">Leaves</tissue>
    </source>
</reference>
<evidence type="ECO:0000256" key="7">
    <source>
        <dbReference type="SAM" id="SignalP"/>
    </source>
</evidence>
<dbReference type="InterPro" id="IPR036249">
    <property type="entry name" value="Thioredoxin-like_sf"/>
</dbReference>
<feature type="signal peptide" evidence="7">
    <location>
        <begin position="1"/>
        <end position="25"/>
    </location>
</feature>
<protein>
    <recommendedName>
        <fullName evidence="10">Thioredoxin domain-containing protein</fullName>
    </recommendedName>
</protein>
<accession>A0A4Y7IJR1</accession>
<dbReference type="GO" id="GO:0016020">
    <property type="term" value="C:membrane"/>
    <property type="evidence" value="ECO:0007669"/>
    <property type="project" value="UniProtKB-SubCell"/>
</dbReference>
<comment type="subcellular location">
    <subcellularLocation>
        <location evidence="1">Membrane</location>
        <topology evidence="1">Single-pass membrane protein</topology>
    </subcellularLocation>
</comment>
<dbReference type="InterPro" id="IPR044606">
    <property type="entry name" value="APRL4/6"/>
</dbReference>
<evidence type="ECO:0000256" key="2">
    <source>
        <dbReference type="ARBA" id="ARBA00022692"/>
    </source>
</evidence>
<keyword evidence="6" id="KW-0325">Glycoprotein</keyword>
<dbReference type="EMBL" id="CM010716">
    <property type="protein sequence ID" value="RZC49123.1"/>
    <property type="molecule type" value="Genomic_DNA"/>
</dbReference>
<evidence type="ECO:0000256" key="6">
    <source>
        <dbReference type="ARBA" id="ARBA00023180"/>
    </source>
</evidence>
<evidence type="ECO:0000256" key="1">
    <source>
        <dbReference type="ARBA" id="ARBA00004167"/>
    </source>
</evidence>
<dbReference type="AlphaFoldDB" id="A0A4Y7IJR1"/>
<evidence type="ECO:0000313" key="9">
    <source>
        <dbReference type="Proteomes" id="UP000316621"/>
    </source>
</evidence>
<keyword evidence="3 7" id="KW-0732">Signal</keyword>
<proteinExistence type="predicted"/>
<keyword evidence="4" id="KW-1133">Transmembrane helix</keyword>
<organism evidence="8 9">
    <name type="scientific">Papaver somniferum</name>
    <name type="common">Opium poppy</name>
    <dbReference type="NCBI Taxonomy" id="3469"/>
    <lineage>
        <taxon>Eukaryota</taxon>
        <taxon>Viridiplantae</taxon>
        <taxon>Streptophyta</taxon>
        <taxon>Embryophyta</taxon>
        <taxon>Tracheophyta</taxon>
        <taxon>Spermatophyta</taxon>
        <taxon>Magnoliopsida</taxon>
        <taxon>Ranunculales</taxon>
        <taxon>Papaveraceae</taxon>
        <taxon>Papaveroideae</taxon>
        <taxon>Papaver</taxon>
    </lineage>
</organism>
<keyword evidence="2" id="KW-0812">Transmembrane</keyword>
<gene>
    <name evidence="8" type="ORF">C5167_017543</name>
</gene>
<dbReference type="SUPFAM" id="SSF52833">
    <property type="entry name" value="Thioredoxin-like"/>
    <property type="match status" value="1"/>
</dbReference>
<feature type="chain" id="PRO_5021206557" description="Thioredoxin domain-containing protein" evidence="7">
    <location>
        <begin position="26"/>
        <end position="315"/>
    </location>
</feature>
<evidence type="ECO:0000256" key="5">
    <source>
        <dbReference type="ARBA" id="ARBA00023136"/>
    </source>
</evidence>
<keyword evidence="9" id="KW-1185">Reference proteome</keyword>